<dbReference type="EMBL" id="JADEXN010000078">
    <property type="protein sequence ID" value="MBE9040371.1"/>
    <property type="molecule type" value="Genomic_DNA"/>
</dbReference>
<reference evidence="4" key="1">
    <citation type="submission" date="2020-10" db="EMBL/GenBank/DDBJ databases">
        <authorList>
            <person name="Castelo-Branco R."/>
            <person name="Eusebio N."/>
            <person name="Adriana R."/>
            <person name="Vieira A."/>
            <person name="Brugerolle De Fraissinette N."/>
            <person name="Rezende De Castro R."/>
            <person name="Schneider M.P."/>
            <person name="Vasconcelos V."/>
            <person name="Leao P.N."/>
        </authorList>
    </citation>
    <scope>NUCLEOTIDE SEQUENCE</scope>
    <source>
        <strain evidence="4">LEGE 11467</strain>
    </source>
</reference>
<dbReference type="Proteomes" id="UP000621799">
    <property type="component" value="Unassembled WGS sequence"/>
</dbReference>
<evidence type="ECO:0000259" key="3">
    <source>
        <dbReference type="Pfam" id="PF13649"/>
    </source>
</evidence>
<organism evidence="4 5">
    <name type="scientific">Zarconia navalis LEGE 11467</name>
    <dbReference type="NCBI Taxonomy" id="1828826"/>
    <lineage>
        <taxon>Bacteria</taxon>
        <taxon>Bacillati</taxon>
        <taxon>Cyanobacteriota</taxon>
        <taxon>Cyanophyceae</taxon>
        <taxon>Oscillatoriophycideae</taxon>
        <taxon>Oscillatoriales</taxon>
        <taxon>Oscillatoriales incertae sedis</taxon>
        <taxon>Zarconia</taxon>
        <taxon>Zarconia navalis</taxon>
    </lineage>
</organism>
<proteinExistence type="predicted"/>
<dbReference type="InterPro" id="IPR029063">
    <property type="entry name" value="SAM-dependent_MTases_sf"/>
</dbReference>
<name>A0A928VUG5_9CYAN</name>
<dbReference type="PANTHER" id="PTHR43861">
    <property type="entry name" value="TRANS-ACONITATE 2-METHYLTRANSFERASE-RELATED"/>
    <property type="match status" value="1"/>
</dbReference>
<dbReference type="Pfam" id="PF13649">
    <property type="entry name" value="Methyltransf_25"/>
    <property type="match status" value="1"/>
</dbReference>
<dbReference type="CDD" id="cd02440">
    <property type="entry name" value="AdoMet_MTases"/>
    <property type="match status" value="1"/>
</dbReference>
<dbReference type="Gene3D" id="3.40.50.150">
    <property type="entry name" value="Vaccinia Virus protein VP39"/>
    <property type="match status" value="1"/>
</dbReference>
<keyword evidence="2" id="KW-0808">Transferase</keyword>
<dbReference type="AlphaFoldDB" id="A0A928VUG5"/>
<dbReference type="PANTHER" id="PTHR43861:SF1">
    <property type="entry name" value="TRANS-ACONITATE 2-METHYLTRANSFERASE"/>
    <property type="match status" value="1"/>
</dbReference>
<evidence type="ECO:0000256" key="2">
    <source>
        <dbReference type="ARBA" id="ARBA00022679"/>
    </source>
</evidence>
<evidence type="ECO:0000256" key="1">
    <source>
        <dbReference type="ARBA" id="ARBA00022603"/>
    </source>
</evidence>
<dbReference type="GO" id="GO:0032259">
    <property type="term" value="P:methylation"/>
    <property type="evidence" value="ECO:0007669"/>
    <property type="project" value="UniProtKB-KW"/>
</dbReference>
<comment type="caution">
    <text evidence="4">The sequence shown here is derived from an EMBL/GenBank/DDBJ whole genome shotgun (WGS) entry which is preliminary data.</text>
</comment>
<evidence type="ECO:0000313" key="4">
    <source>
        <dbReference type="EMBL" id="MBE9040371.1"/>
    </source>
</evidence>
<keyword evidence="1 4" id="KW-0489">Methyltransferase</keyword>
<sequence>MEPHEQITISEYQLSANSFREGTWNHDVSQNREALVAAMPKNPGKILDLGCGPGRDLVAFKELGYEVVGLDATPAFVEMARSVSGCEVWQQCFESLDLPPETFDGVFANASLIHVPRSASLVVLKQLWATLVPGGAIVMSVARGEGEGYTQRPTGNRYITLWEYETLASELERAGFEILERYYRPPGLPRQEQSWLVVTGQKILSTRPSQS</sequence>
<dbReference type="InterPro" id="IPR041698">
    <property type="entry name" value="Methyltransf_25"/>
</dbReference>
<feature type="domain" description="Methyltransferase" evidence="3">
    <location>
        <begin position="46"/>
        <end position="135"/>
    </location>
</feature>
<evidence type="ECO:0000313" key="5">
    <source>
        <dbReference type="Proteomes" id="UP000621799"/>
    </source>
</evidence>
<dbReference type="SUPFAM" id="SSF53335">
    <property type="entry name" value="S-adenosyl-L-methionine-dependent methyltransferases"/>
    <property type="match status" value="1"/>
</dbReference>
<keyword evidence="5" id="KW-1185">Reference proteome</keyword>
<dbReference type="GO" id="GO:0008168">
    <property type="term" value="F:methyltransferase activity"/>
    <property type="evidence" value="ECO:0007669"/>
    <property type="project" value="UniProtKB-KW"/>
</dbReference>
<accession>A0A928VUG5</accession>
<protein>
    <submittedName>
        <fullName evidence="4">Class I SAM-dependent methyltransferase</fullName>
    </submittedName>
</protein>
<gene>
    <name evidence="4" type="ORF">IQ235_06140</name>
</gene>